<evidence type="ECO:0000313" key="4">
    <source>
        <dbReference type="Proteomes" id="UP001160390"/>
    </source>
</evidence>
<feature type="signal peptide" evidence="2">
    <location>
        <begin position="1"/>
        <end position="20"/>
    </location>
</feature>
<proteinExistence type="predicted"/>
<reference evidence="3" key="1">
    <citation type="submission" date="2023-01" db="EMBL/GenBank/DDBJ databases">
        <authorList>
            <person name="Piombo E."/>
        </authorList>
    </citation>
    <scope>NUCLEOTIDE SEQUENCE</scope>
</reference>
<evidence type="ECO:0000256" key="1">
    <source>
        <dbReference type="SAM" id="MobiDB-lite"/>
    </source>
</evidence>
<dbReference type="EMBL" id="CABFNP030000799">
    <property type="protein sequence ID" value="CAI6087815.1"/>
    <property type="molecule type" value="Genomic_DNA"/>
</dbReference>
<keyword evidence="4" id="KW-1185">Reference proteome</keyword>
<evidence type="ECO:0000313" key="3">
    <source>
        <dbReference type="EMBL" id="CAI6087815.1"/>
    </source>
</evidence>
<comment type="caution">
    <text evidence="3">The sequence shown here is derived from an EMBL/GenBank/DDBJ whole genome shotgun (WGS) entry which is preliminary data.</text>
</comment>
<dbReference type="Proteomes" id="UP001160390">
    <property type="component" value="Unassembled WGS sequence"/>
</dbReference>
<accession>A0AA35M0C1</accession>
<feature type="chain" id="PRO_5041325813" evidence="2">
    <location>
        <begin position="21"/>
        <end position="122"/>
    </location>
</feature>
<gene>
    <name evidence="3" type="ORF">CCHLO57077_00008283</name>
</gene>
<dbReference type="AlphaFoldDB" id="A0AA35M0C1"/>
<keyword evidence="2" id="KW-0732">Signal</keyword>
<sequence length="122" mass="12686">MRFSTVIASSMVCFAASGVALDLERRVEAYALGEELIARGEHLIARGKTASPAKKAAAPGKKGASPPKGNGKFWVKGYCQKDGRTGFCVTPEGSPNCAIVSPCSPDMGTCYWGGGGVLCQNQ</sequence>
<evidence type="ECO:0000256" key="2">
    <source>
        <dbReference type="SAM" id="SignalP"/>
    </source>
</evidence>
<protein>
    <submittedName>
        <fullName evidence="3">Uncharacterized protein</fullName>
    </submittedName>
</protein>
<organism evidence="3 4">
    <name type="scientific">Clonostachys chloroleuca</name>
    <dbReference type="NCBI Taxonomy" id="1926264"/>
    <lineage>
        <taxon>Eukaryota</taxon>
        <taxon>Fungi</taxon>
        <taxon>Dikarya</taxon>
        <taxon>Ascomycota</taxon>
        <taxon>Pezizomycotina</taxon>
        <taxon>Sordariomycetes</taxon>
        <taxon>Hypocreomycetidae</taxon>
        <taxon>Hypocreales</taxon>
        <taxon>Bionectriaceae</taxon>
        <taxon>Clonostachys</taxon>
    </lineage>
</organism>
<name>A0AA35M0C1_9HYPO</name>
<feature type="region of interest" description="Disordered" evidence="1">
    <location>
        <begin position="48"/>
        <end position="69"/>
    </location>
</feature>